<evidence type="ECO:0000313" key="1">
    <source>
        <dbReference type="EMBL" id="CAI2373952.1"/>
    </source>
</evidence>
<sequence length="296" mass="34247">MSEGEILNTSTILQKVKDGKKITEKEHSYLSHHFSNEFFQHERVSHNNTINALPSQTFHITVIGEGSDERGAFLEGIQKYYNHVQYSIGIGNVYYRFTFYKTNESLMGQDEVEDTKNYEQLIQITLKFYSKAVNTEIPENIFDERDMIIASVNPCEKSSLDVLHSLNELIIKKSEKIRDEDVKLEGELTTKQYYQDKYRKMVKIVVNHCDSSHRIVGTNKLLRTAIKYGFGIVELSSETGVNLDFLMNHLIEVLIPEEAVEKIETIDVKDNYQNKEMKGALERLKEKYGDTIEIIT</sequence>
<gene>
    <name evidence="1" type="ORF">ECRASSUSDP1_LOCUS15301</name>
</gene>
<comment type="caution">
    <text evidence="1">The sequence shown here is derived from an EMBL/GenBank/DDBJ whole genome shotgun (WGS) entry which is preliminary data.</text>
</comment>
<protein>
    <submittedName>
        <fullName evidence="1">Uncharacterized protein</fullName>
    </submittedName>
</protein>
<dbReference type="SUPFAM" id="SSF52540">
    <property type="entry name" value="P-loop containing nucleoside triphosphate hydrolases"/>
    <property type="match status" value="1"/>
</dbReference>
<evidence type="ECO:0000313" key="2">
    <source>
        <dbReference type="Proteomes" id="UP001295684"/>
    </source>
</evidence>
<organism evidence="1 2">
    <name type="scientific">Euplotes crassus</name>
    <dbReference type="NCBI Taxonomy" id="5936"/>
    <lineage>
        <taxon>Eukaryota</taxon>
        <taxon>Sar</taxon>
        <taxon>Alveolata</taxon>
        <taxon>Ciliophora</taxon>
        <taxon>Intramacronucleata</taxon>
        <taxon>Spirotrichea</taxon>
        <taxon>Hypotrichia</taxon>
        <taxon>Euplotida</taxon>
        <taxon>Euplotidae</taxon>
        <taxon>Moneuplotes</taxon>
    </lineage>
</organism>
<reference evidence="1" key="1">
    <citation type="submission" date="2023-07" db="EMBL/GenBank/DDBJ databases">
        <authorList>
            <consortium name="AG Swart"/>
            <person name="Singh M."/>
            <person name="Singh A."/>
            <person name="Seah K."/>
            <person name="Emmerich C."/>
        </authorList>
    </citation>
    <scope>NUCLEOTIDE SEQUENCE</scope>
    <source>
        <strain evidence="1">DP1</strain>
    </source>
</reference>
<accession>A0AAD1XJR5</accession>
<proteinExistence type="predicted"/>
<keyword evidence="2" id="KW-1185">Reference proteome</keyword>
<dbReference type="EMBL" id="CAMPGE010015319">
    <property type="protein sequence ID" value="CAI2373952.1"/>
    <property type="molecule type" value="Genomic_DNA"/>
</dbReference>
<dbReference type="AlphaFoldDB" id="A0AAD1XJR5"/>
<name>A0AAD1XJR5_EUPCR</name>
<dbReference type="InterPro" id="IPR027417">
    <property type="entry name" value="P-loop_NTPase"/>
</dbReference>
<dbReference type="Proteomes" id="UP001295684">
    <property type="component" value="Unassembled WGS sequence"/>
</dbReference>
<dbReference type="Gene3D" id="3.40.50.300">
    <property type="entry name" value="P-loop containing nucleotide triphosphate hydrolases"/>
    <property type="match status" value="1"/>
</dbReference>